<accession>A0AA50A719</accession>
<keyword evidence="1" id="KW-1133">Transmembrane helix</keyword>
<reference evidence="2" key="1">
    <citation type="submission" date="2023-04" db="EMBL/GenBank/DDBJ databases">
        <title>The human skin virome in hidradenitis suppurativa patients.</title>
        <authorList>
            <person name="Jansen D."/>
        </authorList>
    </citation>
    <scope>NUCLEOTIDE SEQUENCE</scope>
    <source>
        <strain evidence="2">VC3_JansenPhageJ</strain>
    </source>
</reference>
<protein>
    <submittedName>
        <fullName evidence="2">Uncharacterized protein</fullName>
    </submittedName>
</protein>
<feature type="transmembrane region" description="Helical" evidence="1">
    <location>
        <begin position="33"/>
        <end position="51"/>
    </location>
</feature>
<organism evidence="2">
    <name type="scientific">Staphylococcus phage HS13</name>
    <dbReference type="NCBI Taxonomy" id="3056403"/>
    <lineage>
        <taxon>Viruses</taxon>
    </lineage>
</organism>
<sequence length="52" mass="6353">MLPYEIALGSWHPPYPIMLRCSSLHYTFYTFPYMFRLYHLLFVLMFILPSFS</sequence>
<proteinExistence type="predicted"/>
<evidence type="ECO:0000256" key="1">
    <source>
        <dbReference type="SAM" id="Phobius"/>
    </source>
</evidence>
<keyword evidence="1" id="KW-0812">Transmembrane</keyword>
<keyword evidence="1" id="KW-0472">Membrane</keyword>
<name>A0AA50A719_9VIRU</name>
<dbReference type="EMBL" id="OQ890321">
    <property type="protein sequence ID" value="WLJ26065.1"/>
    <property type="molecule type" value="Genomic_DNA"/>
</dbReference>
<evidence type="ECO:0000313" key="2">
    <source>
        <dbReference type="EMBL" id="WLJ26065.1"/>
    </source>
</evidence>